<dbReference type="EMBL" id="FOLQ01000004">
    <property type="protein sequence ID" value="SFD27730.1"/>
    <property type="molecule type" value="Genomic_DNA"/>
</dbReference>
<keyword evidence="2 6" id="KW-0808">Transferase</keyword>
<dbReference type="InterPro" id="IPR013750">
    <property type="entry name" value="GHMP_kinase_C_dom"/>
</dbReference>
<keyword evidence="2 6" id="KW-0418">Kinase</keyword>
<dbReference type="SUPFAM" id="SSF55060">
    <property type="entry name" value="GHMP Kinase, C-terminal domain"/>
    <property type="match status" value="1"/>
</dbReference>
<dbReference type="PANTHER" id="PTHR38710:SF1">
    <property type="entry name" value="WITH PUTATIVE URIDYL PYROPHOSPHORYLASE-RELATED"/>
    <property type="match status" value="1"/>
</dbReference>
<evidence type="ECO:0000256" key="1">
    <source>
        <dbReference type="ARBA" id="ARBA00022741"/>
    </source>
</evidence>
<accession>A0A1I1RBF7</accession>
<dbReference type="GO" id="GO:0005524">
    <property type="term" value="F:ATP binding"/>
    <property type="evidence" value="ECO:0007669"/>
    <property type="project" value="UniProtKB-KW"/>
</dbReference>
<evidence type="ECO:0000259" key="4">
    <source>
        <dbReference type="Pfam" id="PF00288"/>
    </source>
</evidence>
<dbReference type="InterPro" id="IPR006204">
    <property type="entry name" value="GHMP_kinase_N_dom"/>
</dbReference>
<evidence type="ECO:0000259" key="5">
    <source>
        <dbReference type="Pfam" id="PF08544"/>
    </source>
</evidence>
<keyword evidence="1" id="KW-0547">Nucleotide-binding</keyword>
<dbReference type="InterPro" id="IPR020568">
    <property type="entry name" value="Ribosomal_Su5_D2-typ_SF"/>
</dbReference>
<dbReference type="Gene3D" id="3.30.230.120">
    <property type="match status" value="1"/>
</dbReference>
<name>A0A1I1RBF7_9BACT</name>
<gene>
    <name evidence="6" type="ORF">SAMN05216167_104191</name>
</gene>
<dbReference type="SUPFAM" id="SSF54211">
    <property type="entry name" value="Ribosomal protein S5 domain 2-like"/>
    <property type="match status" value="1"/>
</dbReference>
<evidence type="ECO:0000256" key="2">
    <source>
        <dbReference type="ARBA" id="ARBA00022777"/>
    </source>
</evidence>
<sequence>MSFNCLAKGERLHPTVLLIETRAYARAGLLGNPSDGFFGKTIAITVRNFGASVTLYPSPELQIEPQPQDTNIFRSLHHLRDSVSMLGYHGGVPLLKAAIKKFAEYCEAEQIRLPNQNFSIRYNTSIPRQVGLSGSSAIIVATFRALMQFYGVEIPLPILPNLVLATESEELGITAGLQDRVIQCYEGCVYMDFDRATMESQGYGHYVPLDSRLLPKLYIAYNTDLGKQSGRVHNDVKARWLKGEPGVVETMNAIADVAREGREAMLRQDTNALNELVNRNFDLRSQIYTISDRNRSLIETARACGASASFTGSGGSIIGLYRDDAMLNRLFIELRKVNARVIKPYVM</sequence>
<feature type="domain" description="GHMP kinase N-terminal" evidence="4">
    <location>
        <begin position="95"/>
        <end position="187"/>
    </location>
</feature>
<dbReference type="Pfam" id="PF00288">
    <property type="entry name" value="GHMP_kinases_N"/>
    <property type="match status" value="1"/>
</dbReference>
<dbReference type="Proteomes" id="UP000198598">
    <property type="component" value="Unassembled WGS sequence"/>
</dbReference>
<dbReference type="STRING" id="662367.SAMN05216167_104191"/>
<protein>
    <submittedName>
        <fullName evidence="6">Glucuronokinase</fullName>
    </submittedName>
</protein>
<organism evidence="6 7">
    <name type="scientific">Spirosoma endophyticum</name>
    <dbReference type="NCBI Taxonomy" id="662367"/>
    <lineage>
        <taxon>Bacteria</taxon>
        <taxon>Pseudomonadati</taxon>
        <taxon>Bacteroidota</taxon>
        <taxon>Cytophagia</taxon>
        <taxon>Cytophagales</taxon>
        <taxon>Cytophagaceae</taxon>
        <taxon>Spirosoma</taxon>
    </lineage>
</organism>
<feature type="domain" description="GHMP kinase C-terminal" evidence="5">
    <location>
        <begin position="263"/>
        <end position="325"/>
    </location>
</feature>
<dbReference type="InterPro" id="IPR036554">
    <property type="entry name" value="GHMP_kinase_C_sf"/>
</dbReference>
<evidence type="ECO:0000256" key="3">
    <source>
        <dbReference type="ARBA" id="ARBA00022840"/>
    </source>
</evidence>
<dbReference type="Pfam" id="PF08544">
    <property type="entry name" value="GHMP_kinases_C"/>
    <property type="match status" value="1"/>
</dbReference>
<evidence type="ECO:0000313" key="6">
    <source>
        <dbReference type="EMBL" id="SFD27730.1"/>
    </source>
</evidence>
<dbReference type="InterPro" id="IPR053034">
    <property type="entry name" value="Glucuronokinase-like"/>
</dbReference>
<keyword evidence="3" id="KW-0067">ATP-binding</keyword>
<dbReference type="PRINTS" id="PR00959">
    <property type="entry name" value="MEVGALKINASE"/>
</dbReference>
<evidence type="ECO:0000313" key="7">
    <source>
        <dbReference type="Proteomes" id="UP000198598"/>
    </source>
</evidence>
<dbReference type="GO" id="GO:0016301">
    <property type="term" value="F:kinase activity"/>
    <property type="evidence" value="ECO:0007669"/>
    <property type="project" value="UniProtKB-KW"/>
</dbReference>
<proteinExistence type="predicted"/>
<dbReference type="PANTHER" id="PTHR38710">
    <property type="entry name" value="WITH PUTATIVE URIDYL PYROPHOSPHORYLASE-RELATED"/>
    <property type="match status" value="1"/>
</dbReference>
<dbReference type="AlphaFoldDB" id="A0A1I1RBF7"/>
<reference evidence="6 7" key="1">
    <citation type="submission" date="2016-10" db="EMBL/GenBank/DDBJ databases">
        <authorList>
            <person name="de Groot N.N."/>
        </authorList>
    </citation>
    <scope>NUCLEOTIDE SEQUENCE [LARGE SCALE GENOMIC DNA]</scope>
    <source>
        <strain evidence="6 7">DSM 26130</strain>
    </source>
</reference>
<keyword evidence="7" id="KW-1185">Reference proteome</keyword>